<feature type="compositionally biased region" description="Polar residues" evidence="1">
    <location>
        <begin position="279"/>
        <end position="288"/>
    </location>
</feature>
<dbReference type="EMBL" id="MU167265">
    <property type="protein sequence ID" value="KAG0146129.1"/>
    <property type="molecule type" value="Genomic_DNA"/>
</dbReference>
<sequence>MYLGFSRILLICTIFIQLLQTDCRTTTKRRDRVRRTLFSATVELQKKSTNLNIQKADIVGRLKSTLKPAKIITRRFRNIKLARIKADAQEIEKEELRGHAGGKAGVFGHMRNIWKSFGQSMVDFFFVFLDGIRKIFKRKGVSQKALKQNAQVDDLKLLAWELLVNPTKQDSVVTDLLHGDPLKEPGMIFNLLNGKVTPLVKSHFDSEKAKLGITDITGMAGNYPKGWKDFEKTLETLEQKKAFSDFENKLVEVLQKIPSKSRPRITQVAKKYQEERSSQKYGSSSKVA</sequence>
<comment type="caution">
    <text evidence="3">The sequence shown here is derived from an EMBL/GenBank/DDBJ whole genome shotgun (WGS) entry which is preliminary data.</text>
</comment>
<name>A0A9P6NHK7_9BASI</name>
<proteinExistence type="predicted"/>
<feature type="chain" id="PRO_5040503799" evidence="2">
    <location>
        <begin position="24"/>
        <end position="288"/>
    </location>
</feature>
<evidence type="ECO:0000256" key="1">
    <source>
        <dbReference type="SAM" id="MobiDB-lite"/>
    </source>
</evidence>
<keyword evidence="4" id="KW-1185">Reference proteome</keyword>
<organism evidence="3 4">
    <name type="scientific">Cronartium quercuum f. sp. fusiforme G11</name>
    <dbReference type="NCBI Taxonomy" id="708437"/>
    <lineage>
        <taxon>Eukaryota</taxon>
        <taxon>Fungi</taxon>
        <taxon>Dikarya</taxon>
        <taxon>Basidiomycota</taxon>
        <taxon>Pucciniomycotina</taxon>
        <taxon>Pucciniomycetes</taxon>
        <taxon>Pucciniales</taxon>
        <taxon>Coleosporiaceae</taxon>
        <taxon>Cronartium</taxon>
    </lineage>
</organism>
<dbReference type="Proteomes" id="UP000886653">
    <property type="component" value="Unassembled WGS sequence"/>
</dbReference>
<reference evidence="3" key="1">
    <citation type="submission" date="2013-11" db="EMBL/GenBank/DDBJ databases">
        <title>Genome sequence of the fusiform rust pathogen reveals effectors for host alternation and coevolution with pine.</title>
        <authorList>
            <consortium name="DOE Joint Genome Institute"/>
            <person name="Smith K."/>
            <person name="Pendleton A."/>
            <person name="Kubisiak T."/>
            <person name="Anderson C."/>
            <person name="Salamov A."/>
            <person name="Aerts A."/>
            <person name="Riley R."/>
            <person name="Clum A."/>
            <person name="Lindquist E."/>
            <person name="Ence D."/>
            <person name="Campbell M."/>
            <person name="Kronenberg Z."/>
            <person name="Feau N."/>
            <person name="Dhillon B."/>
            <person name="Hamelin R."/>
            <person name="Burleigh J."/>
            <person name="Smith J."/>
            <person name="Yandell M."/>
            <person name="Nelson C."/>
            <person name="Grigoriev I."/>
            <person name="Davis J."/>
        </authorList>
    </citation>
    <scope>NUCLEOTIDE SEQUENCE</scope>
    <source>
        <strain evidence="3">G11</strain>
    </source>
</reference>
<keyword evidence="2" id="KW-0732">Signal</keyword>
<dbReference type="OrthoDB" id="10375064at2759"/>
<evidence type="ECO:0000313" key="3">
    <source>
        <dbReference type="EMBL" id="KAG0146129.1"/>
    </source>
</evidence>
<evidence type="ECO:0000313" key="4">
    <source>
        <dbReference type="Proteomes" id="UP000886653"/>
    </source>
</evidence>
<feature type="region of interest" description="Disordered" evidence="1">
    <location>
        <begin position="261"/>
        <end position="288"/>
    </location>
</feature>
<protein>
    <submittedName>
        <fullName evidence="3">Uncharacterized protein</fullName>
    </submittedName>
</protein>
<dbReference type="AlphaFoldDB" id="A0A9P6NHK7"/>
<gene>
    <name evidence="3" type="ORF">CROQUDRAFT_715743</name>
</gene>
<evidence type="ECO:0000256" key="2">
    <source>
        <dbReference type="SAM" id="SignalP"/>
    </source>
</evidence>
<accession>A0A9P6NHK7</accession>
<feature type="signal peptide" evidence="2">
    <location>
        <begin position="1"/>
        <end position="23"/>
    </location>
</feature>